<proteinExistence type="predicted"/>
<dbReference type="PIRSF" id="PIRSF036382">
    <property type="entry name" value="RR_antiterm"/>
    <property type="match status" value="1"/>
</dbReference>
<evidence type="ECO:0000256" key="4">
    <source>
        <dbReference type="SAM" id="Coils"/>
    </source>
</evidence>
<dbReference type="AlphaFoldDB" id="A0A926DPY1"/>
<evidence type="ECO:0000313" key="8">
    <source>
        <dbReference type="Proteomes" id="UP000611762"/>
    </source>
</evidence>
<evidence type="ECO:0000256" key="1">
    <source>
        <dbReference type="ARBA" id="ARBA00018672"/>
    </source>
</evidence>
<evidence type="ECO:0000256" key="2">
    <source>
        <dbReference type="ARBA" id="ARBA00024867"/>
    </source>
</evidence>
<comment type="caution">
    <text evidence="7">The sequence shown here is derived from an EMBL/GenBank/DDBJ whole genome shotgun (WGS) entry which is preliminary data.</text>
</comment>
<dbReference type="GO" id="GO:0003723">
    <property type="term" value="F:RNA binding"/>
    <property type="evidence" value="ECO:0007669"/>
    <property type="project" value="InterPro"/>
</dbReference>
<dbReference type="InterPro" id="IPR011006">
    <property type="entry name" value="CheY-like_superfamily"/>
</dbReference>
<reference evidence="7" key="1">
    <citation type="submission" date="2020-08" db="EMBL/GenBank/DDBJ databases">
        <title>Genome public.</title>
        <authorList>
            <person name="Liu C."/>
            <person name="Sun Q."/>
        </authorList>
    </citation>
    <scope>NUCLEOTIDE SEQUENCE</scope>
    <source>
        <strain evidence="7">H8</strain>
    </source>
</reference>
<feature type="domain" description="Response regulatory" evidence="5">
    <location>
        <begin position="3"/>
        <end position="117"/>
    </location>
</feature>
<evidence type="ECO:0000256" key="3">
    <source>
        <dbReference type="PROSITE-ProRule" id="PRU00169"/>
    </source>
</evidence>
<feature type="domain" description="ANTAR" evidence="6">
    <location>
        <begin position="123"/>
        <end position="184"/>
    </location>
</feature>
<dbReference type="Proteomes" id="UP000611762">
    <property type="component" value="Unassembled WGS sequence"/>
</dbReference>
<comment type="function">
    <text evidence="2">May play the central regulatory role in sporulation. It may be an element of the effector pathway responsible for the activation of sporulation genes in response to nutritional stress. Spo0A may act in concert with spo0H (a sigma factor) to control the expression of some genes that are critical to the sporulation process.</text>
</comment>
<dbReference type="InterPro" id="IPR005561">
    <property type="entry name" value="ANTAR"/>
</dbReference>
<organism evidence="7 8">
    <name type="scientific">Congzhengia minquanensis</name>
    <dbReference type="NCBI Taxonomy" id="2763657"/>
    <lineage>
        <taxon>Bacteria</taxon>
        <taxon>Bacillati</taxon>
        <taxon>Bacillota</taxon>
        <taxon>Clostridia</taxon>
        <taxon>Eubacteriales</taxon>
        <taxon>Oscillospiraceae</taxon>
        <taxon>Congzhengia</taxon>
    </lineage>
</organism>
<protein>
    <recommendedName>
        <fullName evidence="1">Stage 0 sporulation protein A homolog</fullName>
    </recommendedName>
</protein>
<evidence type="ECO:0000259" key="6">
    <source>
        <dbReference type="PROSITE" id="PS50921"/>
    </source>
</evidence>
<dbReference type="InterPro" id="IPR001789">
    <property type="entry name" value="Sig_transdc_resp-reg_receiver"/>
</dbReference>
<dbReference type="InterPro" id="IPR036388">
    <property type="entry name" value="WH-like_DNA-bd_sf"/>
</dbReference>
<dbReference type="PROSITE" id="PS50110">
    <property type="entry name" value="RESPONSE_REGULATORY"/>
    <property type="match status" value="1"/>
</dbReference>
<sequence length="199" mass="22416">MNSILIANSAPKNQNYLKDLVSSGDCETLDFASSGSEARRMVIDADYDLVIINTPLSDEFGHDFALYCADSTVSGVMLLVKSDLADSILERVEEFGIFVLEKPFHKPFFYQAVKLLEASRSRLLGLKNENVQLQKRIEEIRIIDRAKCVLMERLSLSEDQAYSYLKRHAMDMRVTKEKVARAVLATYGGTDPLKKGIDK</sequence>
<dbReference type="GO" id="GO:0000160">
    <property type="term" value="P:phosphorelay signal transduction system"/>
    <property type="evidence" value="ECO:0007669"/>
    <property type="project" value="InterPro"/>
</dbReference>
<comment type="caution">
    <text evidence="3">Lacks conserved residue(s) required for the propagation of feature annotation.</text>
</comment>
<dbReference type="SUPFAM" id="SSF52172">
    <property type="entry name" value="CheY-like"/>
    <property type="match status" value="1"/>
</dbReference>
<dbReference type="Pfam" id="PF03861">
    <property type="entry name" value="ANTAR"/>
    <property type="match status" value="1"/>
</dbReference>
<dbReference type="Gene3D" id="1.10.10.10">
    <property type="entry name" value="Winged helix-like DNA-binding domain superfamily/Winged helix DNA-binding domain"/>
    <property type="match status" value="1"/>
</dbReference>
<evidence type="ECO:0000313" key="7">
    <source>
        <dbReference type="EMBL" id="MBC8541199.1"/>
    </source>
</evidence>
<evidence type="ECO:0000259" key="5">
    <source>
        <dbReference type="PROSITE" id="PS50110"/>
    </source>
</evidence>
<dbReference type="PROSITE" id="PS50921">
    <property type="entry name" value="ANTAR"/>
    <property type="match status" value="1"/>
</dbReference>
<name>A0A926DPY1_9FIRM</name>
<dbReference type="InterPro" id="IPR008327">
    <property type="entry name" value="Sig_transdc_resp-reg_antiterm"/>
</dbReference>
<accession>A0A926DPY1</accession>
<dbReference type="RefSeq" id="WP_249313171.1">
    <property type="nucleotide sequence ID" value="NZ_JACRSU010000003.1"/>
</dbReference>
<keyword evidence="8" id="KW-1185">Reference proteome</keyword>
<gene>
    <name evidence="7" type="ORF">H8698_09455</name>
</gene>
<dbReference type="EMBL" id="JACRSU010000003">
    <property type="protein sequence ID" value="MBC8541199.1"/>
    <property type="molecule type" value="Genomic_DNA"/>
</dbReference>
<keyword evidence="4" id="KW-0175">Coiled coil</keyword>
<dbReference type="Gene3D" id="3.40.50.2300">
    <property type="match status" value="1"/>
</dbReference>
<feature type="coiled-coil region" evidence="4">
    <location>
        <begin position="116"/>
        <end position="143"/>
    </location>
</feature>
<dbReference type="SMART" id="SM01012">
    <property type="entry name" value="ANTAR"/>
    <property type="match status" value="1"/>
</dbReference>